<evidence type="ECO:0000313" key="4">
    <source>
        <dbReference type="Proteomes" id="UP000717585"/>
    </source>
</evidence>
<dbReference type="Gene3D" id="2.40.50.690">
    <property type="match status" value="1"/>
</dbReference>
<sequence>MSKKQRIRQQQQAGGEELAAQLFGAGDTPALKAETAPSHEKKAPAPESRAKNQPDRSSGDKPARKRSGRGRGGSDKPQGGGRQPQGGQSRGKQDARGQDRGSDKRPSRRMVHKAYAHSLTIVEGVTAGQVFIGQYRNYGRVGFVTVAGWDIDIVVDNKHNNRAFHMDEVAVRLLPREQWENGETMSRQKNDDKETASQYWAYYGDGLEAQAELKPLAEATASKKITRPTGEVIAIVKSMKPTTVVGMLRTRFPHEKWGETDRLSLIPLNDKLPVFDLSINSVTKALEANGEFDKNAMHLAVVQDWPADALHPKARYERCIGTHTDSEAITASIMESRGFDHHPWGEEILSELPGANYTIPESERLNRRDLTTEAIFTIDPTTAKDLDDALHIRTLKEGNHPADCLYEVGVHIADVSHFVKPDSALDRRASKNCTTVYLVDRAMPMLPAELSEQLCSLNPCADKLAFSVIWQQHGDGTLPPQDVWFGRTIIHPKARLSYEAAQDILDDEVEIKVDSTDISGWPVVKGFGPAVESAVRALWSIGSAVNKERASHGFLELNSNKLCFKLDDSGRIPLDTFIAPHMDSHSLVECFMVTANQLVARRLITAFPEAALLRSHIGMKKLEELVEEARSAGIQFNARTTKQITETLRKIRKDDDAVGAAFAYMAVRFHVWRAAYVTPAIGTEEALVHHGLGIPLYTHFTSPIRRYADIIVHRLLQAALDYEMETNKGKLRFTKRTRLFADTPPAAHRPPADAIARASAMASVPQERDLGKGGKLPKYLRQRRGVVNVDDDEAVFALGDYDEAEEEGEVQLSTEMQFLKDRGIDVAEINALLENINERTKQQQEAGSDSEEAFLWALYHQRKTKSADHRAFIVVLKEKTCMMYIPELDYSFDMDAKQLPASTVSPKKGQWTLGEVAVSKDMIGDMTLNLMDSFDVTLTAELSKNKKPVLKAKANWVAEHTLKKGKVKNQKTGQPDKKRAQEEAEDALAQQVAELDVTE</sequence>
<dbReference type="GO" id="GO:0006402">
    <property type="term" value="P:mRNA catabolic process"/>
    <property type="evidence" value="ECO:0007669"/>
    <property type="project" value="TreeGrafter"/>
</dbReference>
<dbReference type="OrthoDB" id="372421at2759"/>
<dbReference type="Proteomes" id="UP000717585">
    <property type="component" value="Unassembled WGS sequence"/>
</dbReference>
<evidence type="ECO:0000256" key="1">
    <source>
        <dbReference type="SAM" id="MobiDB-lite"/>
    </source>
</evidence>
<feature type="compositionally biased region" description="Low complexity" evidence="1">
    <location>
        <begin position="987"/>
        <end position="999"/>
    </location>
</feature>
<dbReference type="AlphaFoldDB" id="A0A8J6AST8"/>
<dbReference type="PANTHER" id="PTHR23355">
    <property type="entry name" value="RIBONUCLEASE"/>
    <property type="match status" value="1"/>
</dbReference>
<reference evidence="3" key="1">
    <citation type="submission" date="2021-05" db="EMBL/GenBank/DDBJ databases">
        <title>A free-living protist that lacks canonical eukaryotic 1 DNA replication and segregation systems.</title>
        <authorList>
            <person name="Salas-Leiva D.E."/>
            <person name="Tromer E.C."/>
            <person name="Curtis B.A."/>
            <person name="Jerlstrom-Hultqvist J."/>
            <person name="Kolisko M."/>
            <person name="Yi Z."/>
            <person name="Salas-Leiva J.S."/>
            <person name="Gallot-Lavallee L."/>
            <person name="Kops G.J.P.L."/>
            <person name="Archibald J.M."/>
            <person name="Simpson A.G.B."/>
            <person name="Roger A.J."/>
        </authorList>
    </citation>
    <scope>NUCLEOTIDE SEQUENCE</scope>
    <source>
        <strain evidence="3">BICM</strain>
    </source>
</reference>
<dbReference type="InterPro" id="IPR041505">
    <property type="entry name" value="Dis3_CSD2"/>
</dbReference>
<dbReference type="GO" id="GO:0000175">
    <property type="term" value="F:3'-5'-RNA exonuclease activity"/>
    <property type="evidence" value="ECO:0007669"/>
    <property type="project" value="TreeGrafter"/>
</dbReference>
<dbReference type="InterPro" id="IPR050180">
    <property type="entry name" value="RNR_Ribonuclease"/>
</dbReference>
<dbReference type="PANTHER" id="PTHR23355:SF9">
    <property type="entry name" value="DIS3-LIKE EXONUCLEASE 2"/>
    <property type="match status" value="1"/>
</dbReference>
<dbReference type="EMBL" id="JAHDYR010000053">
    <property type="protein sequence ID" value="KAG9391490.1"/>
    <property type="molecule type" value="Genomic_DNA"/>
</dbReference>
<evidence type="ECO:0000259" key="2">
    <source>
        <dbReference type="SMART" id="SM00955"/>
    </source>
</evidence>
<dbReference type="SMART" id="SM00955">
    <property type="entry name" value="RNB"/>
    <property type="match status" value="1"/>
</dbReference>
<feature type="compositionally biased region" description="Basic and acidic residues" evidence="1">
    <location>
        <begin position="91"/>
        <end position="105"/>
    </location>
</feature>
<dbReference type="SUPFAM" id="SSF50249">
    <property type="entry name" value="Nucleic acid-binding proteins"/>
    <property type="match status" value="2"/>
</dbReference>
<dbReference type="GO" id="GO:0000932">
    <property type="term" value="C:P-body"/>
    <property type="evidence" value="ECO:0007669"/>
    <property type="project" value="TreeGrafter"/>
</dbReference>
<organism evidence="3 4">
    <name type="scientific">Carpediemonas membranifera</name>
    <dbReference type="NCBI Taxonomy" id="201153"/>
    <lineage>
        <taxon>Eukaryota</taxon>
        <taxon>Metamonada</taxon>
        <taxon>Carpediemonas-like organisms</taxon>
        <taxon>Carpediemonas</taxon>
    </lineage>
</organism>
<accession>A0A8J6AST8</accession>
<evidence type="ECO:0000313" key="3">
    <source>
        <dbReference type="EMBL" id="KAG9391490.1"/>
    </source>
</evidence>
<feature type="region of interest" description="Disordered" evidence="1">
    <location>
        <begin position="963"/>
        <end position="999"/>
    </location>
</feature>
<comment type="caution">
    <text evidence="3">The sequence shown here is derived from an EMBL/GenBank/DDBJ whole genome shotgun (WGS) entry which is preliminary data.</text>
</comment>
<protein>
    <submittedName>
        <fullName evidence="3">RNB domain</fullName>
    </submittedName>
</protein>
<dbReference type="Pfam" id="PF00773">
    <property type="entry name" value="RNB"/>
    <property type="match status" value="1"/>
</dbReference>
<dbReference type="InterPro" id="IPR012340">
    <property type="entry name" value="NA-bd_OB-fold"/>
</dbReference>
<dbReference type="InterPro" id="IPR001900">
    <property type="entry name" value="RNase_II/R"/>
</dbReference>
<name>A0A8J6AST8_9EUKA</name>
<gene>
    <name evidence="3" type="ORF">J8273_6251</name>
</gene>
<keyword evidence="4" id="KW-1185">Reference proteome</keyword>
<feature type="compositionally biased region" description="Basic and acidic residues" evidence="1">
    <location>
        <begin position="37"/>
        <end position="62"/>
    </location>
</feature>
<feature type="region of interest" description="Disordered" evidence="1">
    <location>
        <begin position="1"/>
        <end position="110"/>
    </location>
</feature>
<dbReference type="Pfam" id="PF17849">
    <property type="entry name" value="OB_Dis3"/>
    <property type="match status" value="1"/>
</dbReference>
<dbReference type="GO" id="GO:0003723">
    <property type="term" value="F:RNA binding"/>
    <property type="evidence" value="ECO:0007669"/>
    <property type="project" value="InterPro"/>
</dbReference>
<feature type="compositionally biased region" description="Low complexity" evidence="1">
    <location>
        <begin position="9"/>
        <end position="22"/>
    </location>
</feature>
<feature type="domain" description="RNB" evidence="2">
    <location>
        <begin position="367"/>
        <end position="722"/>
    </location>
</feature>
<proteinExistence type="predicted"/>